<dbReference type="EMBL" id="MT142514">
    <property type="protein sequence ID" value="QJA83624.1"/>
    <property type="molecule type" value="Genomic_DNA"/>
</dbReference>
<proteinExistence type="predicted"/>
<evidence type="ECO:0000313" key="1">
    <source>
        <dbReference type="EMBL" id="QJA62999.1"/>
    </source>
</evidence>
<protein>
    <submittedName>
        <fullName evidence="2">Uncharacterized protein</fullName>
    </submittedName>
</protein>
<sequence>MKKLLGFLFLIMFLFPVLVFGAGSSFAILSDVTNRSGGDGHYIRTLTLKFVADDSDGSIPDLTLNASTTSIDRPLTGWSIFQVIIDGDHAGAHDGAANAAVLTDTNAGWDVNQWVGYTVTNSSDSSTGTITANTASTVTGTLSGGTDNDWDVGDTYTIAAEPTEDSDLYIYQGGRDILAAAGVDKVDNTTENAIYCSDGSATVYPPIISDLVVTITQAATATNSAVGTIKLVLK</sequence>
<accession>A0A6M3KQ58</accession>
<name>A0A6M3KQ58_9ZZZZ</name>
<organism evidence="2">
    <name type="scientific">viral metagenome</name>
    <dbReference type="NCBI Taxonomy" id="1070528"/>
    <lineage>
        <taxon>unclassified sequences</taxon>
        <taxon>metagenomes</taxon>
        <taxon>organismal metagenomes</taxon>
    </lineage>
</organism>
<dbReference type="EMBL" id="MT141487">
    <property type="protein sequence ID" value="QJA62999.1"/>
    <property type="molecule type" value="Genomic_DNA"/>
</dbReference>
<dbReference type="AlphaFoldDB" id="A0A6M3KQ58"/>
<gene>
    <name evidence="2" type="ORF">MM415A00270_0032</name>
    <name evidence="1" type="ORF">MM415B00672_0017</name>
</gene>
<evidence type="ECO:0000313" key="2">
    <source>
        <dbReference type="EMBL" id="QJA83624.1"/>
    </source>
</evidence>
<reference evidence="2" key="1">
    <citation type="submission" date="2020-03" db="EMBL/GenBank/DDBJ databases">
        <title>The deep terrestrial virosphere.</title>
        <authorList>
            <person name="Holmfeldt K."/>
            <person name="Nilsson E."/>
            <person name="Simone D."/>
            <person name="Lopez-Fernandez M."/>
            <person name="Wu X."/>
            <person name="de Brujin I."/>
            <person name="Lundin D."/>
            <person name="Andersson A."/>
            <person name="Bertilsson S."/>
            <person name="Dopson M."/>
        </authorList>
    </citation>
    <scope>NUCLEOTIDE SEQUENCE</scope>
    <source>
        <strain evidence="2">MM415A00270</strain>
        <strain evidence="1">MM415B00672</strain>
    </source>
</reference>